<feature type="compositionally biased region" description="Polar residues" evidence="6">
    <location>
        <begin position="554"/>
        <end position="568"/>
    </location>
</feature>
<dbReference type="GO" id="GO:0005634">
    <property type="term" value="C:nucleus"/>
    <property type="evidence" value="ECO:0007669"/>
    <property type="project" value="UniProtKB-SubCell"/>
</dbReference>
<evidence type="ECO:0000313" key="7">
    <source>
        <dbReference type="Ensembl" id="ENSNFUP00015004911.1"/>
    </source>
</evidence>
<reference evidence="7" key="3">
    <citation type="submission" date="2025-09" db="UniProtKB">
        <authorList>
            <consortium name="Ensembl"/>
        </authorList>
    </citation>
    <scope>IDENTIFICATION</scope>
</reference>
<dbReference type="AlphaFoldDB" id="A0A8C6KIR1"/>
<dbReference type="InterPro" id="IPR051293">
    <property type="entry name" value="MTUS1/CCDC69"/>
</dbReference>
<evidence type="ECO:0000256" key="4">
    <source>
        <dbReference type="ARBA" id="ARBA00023242"/>
    </source>
</evidence>
<feature type="compositionally biased region" description="Low complexity" evidence="6">
    <location>
        <begin position="353"/>
        <end position="364"/>
    </location>
</feature>
<evidence type="ECO:0000256" key="5">
    <source>
        <dbReference type="SAM" id="Coils"/>
    </source>
</evidence>
<name>A0A8C6KIR1_NOTFU</name>
<dbReference type="GO" id="GO:0008017">
    <property type="term" value="F:microtubule binding"/>
    <property type="evidence" value="ECO:0007669"/>
    <property type="project" value="TreeGrafter"/>
</dbReference>
<protein>
    <recommendedName>
        <fullName evidence="9">Mitochondrial tumor suppressor 1a</fullName>
    </recommendedName>
</protein>
<comment type="similarity">
    <text evidence="2">Belongs to the MTUS1 family.</text>
</comment>
<feature type="coiled-coil region" evidence="5">
    <location>
        <begin position="956"/>
        <end position="1004"/>
    </location>
</feature>
<keyword evidence="8" id="KW-1185">Reference proteome</keyword>
<dbReference type="Proteomes" id="UP000694548">
    <property type="component" value="Chromosome sgr01"/>
</dbReference>
<dbReference type="Ensembl" id="ENSNFUT00015005179.1">
    <property type="protein sequence ID" value="ENSNFUP00015004911.1"/>
    <property type="gene ID" value="ENSNFUG00015002441.1"/>
</dbReference>
<reference evidence="7" key="2">
    <citation type="submission" date="2025-08" db="UniProtKB">
        <authorList>
            <consortium name="Ensembl"/>
        </authorList>
    </citation>
    <scope>IDENTIFICATION</scope>
</reference>
<comment type="subcellular location">
    <subcellularLocation>
        <location evidence="1">Nucleus</location>
    </subcellularLocation>
</comment>
<feature type="compositionally biased region" description="Polar residues" evidence="6">
    <location>
        <begin position="365"/>
        <end position="377"/>
    </location>
</feature>
<evidence type="ECO:0000313" key="8">
    <source>
        <dbReference type="Proteomes" id="UP000694548"/>
    </source>
</evidence>
<evidence type="ECO:0000256" key="3">
    <source>
        <dbReference type="ARBA" id="ARBA00023054"/>
    </source>
</evidence>
<evidence type="ECO:0000256" key="1">
    <source>
        <dbReference type="ARBA" id="ARBA00004123"/>
    </source>
</evidence>
<proteinExistence type="inferred from homology"/>
<dbReference type="GO" id="GO:0005737">
    <property type="term" value="C:cytoplasm"/>
    <property type="evidence" value="ECO:0007669"/>
    <property type="project" value="TreeGrafter"/>
</dbReference>
<feature type="compositionally biased region" description="Polar residues" evidence="6">
    <location>
        <begin position="631"/>
        <end position="648"/>
    </location>
</feature>
<evidence type="ECO:0000256" key="6">
    <source>
        <dbReference type="SAM" id="MobiDB-lite"/>
    </source>
</evidence>
<dbReference type="PANTHER" id="PTHR24200">
    <property type="entry name" value="TOUCAN, ISOFORM A"/>
    <property type="match status" value="1"/>
</dbReference>
<dbReference type="GeneTree" id="ENSGT00950000183026"/>
<feature type="compositionally biased region" description="Polar residues" evidence="6">
    <location>
        <begin position="417"/>
        <end position="427"/>
    </location>
</feature>
<feature type="coiled-coil region" evidence="5">
    <location>
        <begin position="898"/>
        <end position="925"/>
    </location>
</feature>
<evidence type="ECO:0008006" key="9">
    <source>
        <dbReference type="Google" id="ProtNLM"/>
    </source>
</evidence>
<feature type="compositionally biased region" description="Basic and acidic residues" evidence="6">
    <location>
        <begin position="399"/>
        <end position="413"/>
    </location>
</feature>
<dbReference type="PANTHER" id="PTHR24200:SF7">
    <property type="entry name" value="MICROTUBULE-ASSOCIATED TUMOR SUPPRESSOR 1"/>
    <property type="match status" value="1"/>
</dbReference>
<feature type="compositionally biased region" description="Polar residues" evidence="6">
    <location>
        <begin position="509"/>
        <end position="531"/>
    </location>
</feature>
<reference evidence="7" key="1">
    <citation type="submission" date="2014-08" db="EMBL/GenBank/DDBJ databases">
        <authorList>
            <person name="Senf B."/>
            <person name="Petzold A."/>
            <person name="Downie B.R."/>
            <person name="Koch P."/>
            <person name="Platzer M."/>
        </authorList>
    </citation>
    <scope>NUCLEOTIDE SEQUENCE [LARGE SCALE GENOMIC DNA]</scope>
    <source>
        <strain evidence="7">GRZ</strain>
    </source>
</reference>
<organism evidence="7 8">
    <name type="scientific">Nothobranchius furzeri</name>
    <name type="common">Turquoise killifish</name>
    <dbReference type="NCBI Taxonomy" id="105023"/>
    <lineage>
        <taxon>Eukaryota</taxon>
        <taxon>Metazoa</taxon>
        <taxon>Chordata</taxon>
        <taxon>Craniata</taxon>
        <taxon>Vertebrata</taxon>
        <taxon>Euteleostomi</taxon>
        <taxon>Actinopterygii</taxon>
        <taxon>Neopterygii</taxon>
        <taxon>Teleostei</taxon>
        <taxon>Neoteleostei</taxon>
        <taxon>Acanthomorphata</taxon>
        <taxon>Ovalentaria</taxon>
        <taxon>Atherinomorphae</taxon>
        <taxon>Cyprinodontiformes</taxon>
        <taxon>Nothobranchiidae</taxon>
        <taxon>Nothobranchius</taxon>
    </lineage>
</organism>
<feature type="region of interest" description="Disordered" evidence="6">
    <location>
        <begin position="126"/>
        <end position="167"/>
    </location>
</feature>
<keyword evidence="3 5" id="KW-0175">Coiled coil</keyword>
<accession>A0A8C6KIR1</accession>
<evidence type="ECO:0000256" key="2">
    <source>
        <dbReference type="ARBA" id="ARBA00007585"/>
    </source>
</evidence>
<feature type="region of interest" description="Disordered" evidence="6">
    <location>
        <begin position="317"/>
        <end position="710"/>
    </location>
</feature>
<sequence>MWKNKSRLFVHLTCPANVMDYRAARQRKCSHLSLHEWPNSHHNNKMSHKTLGDPVGSSVIVPHSSRQFALSSQSLYTSASPDTNSISSQKETEARSSPYVYMDRCFGRHSSVCSMNETFIVTPKNGIQNEHIKSETPPSFSGHSKDRGNDEVTSPDPPWKENRLNSGEASCENDYCFLPSTETMRSVGFTLEEQKLVAVSLLEESNIPSAASPLFTAESSLMSAMLPVCEKLADKVSEISGHPSLGVTFIQSDNLELLKDPVTTSSRGALPSESEGDLSTTFIWDTSTDLTNSEGEQLTSFTKPGEAFVSAVSAIRESPDDLQTSTPGQNVEMDNPKPKATSSNHRPAVRGPASAARAIEISSEMMQTTSSQVSSAPAHQAATRIAGSKKAPARSGQTDPKDPKPTPKKDASRIRVTASSVVGQQKPTVGKTWKPRLQKQHTDGQSVQLAEEPYLSNLSQSSGTRPPRSPAHTSPMGPPLSPASRIPQKIQGPPRALNKSSGHSEQDRSSGTPALTSCRPSLSTTKGTSPLTVRLEKRSQYFKPAGPVKPRTVSALTSSCGPAPSTSKGDSHPTVSLEKRNPCCKPVGPVTPRSALTSPCRPAPSSSKGASHPTVSLEKRITHCKPAGPTTPRTALTSPCRSAPSTSKGAPRPPGSLEKNSPHCKPAGPVTPRAVHKKSKTSSRQEKSQQGPTHRSGSRDGIQANDLQGERSNQNIQQLKQLLADSNRRFQAIAIVLQQSLTRTDEATRQCRELYEEQASLQEELASSVHSCVRLEKEKEELRATLQDAAQRLQEQHQKDLAELEQKTSYQAEWDKSRLACQEEADECRTLMLQQMEELKASHEAMKQKLESSHEEQLQRVKQQHDSSLQALRNAHTQELQRFEKTCKDTEFLLRRELEELTVKNNALMEKLAAHENRRKELAEHTQKDSHTLYLEQELESLKVILDLKNKHLHQQEKKLVEIKKLTDKNVTLEERLIKVQQENEDLKARMERHAALSRQLSQDQAMLQESLQKESKVNKRLSMENEELLWKLHNGDPSSPQRMSPISTAPSQFFKLQSACSFSSPPVSPR</sequence>
<keyword evidence="4" id="KW-0539">Nucleus</keyword>